<keyword evidence="2" id="KW-1185">Reference proteome</keyword>
<reference evidence="1 2" key="2">
    <citation type="submission" date="2016-12" db="EMBL/GenBank/DDBJ databases">
        <title>Draft Genome Sequence of Cystobacter ferrugineus Strain Cbfe23.</title>
        <authorList>
            <person name="Akbar S."/>
            <person name="Dowd S.E."/>
            <person name="Stevens D.C."/>
        </authorList>
    </citation>
    <scope>NUCLEOTIDE SEQUENCE [LARGE SCALE GENOMIC DNA]</scope>
    <source>
        <strain evidence="1 2">Cbfe23</strain>
    </source>
</reference>
<reference evidence="2" key="1">
    <citation type="submission" date="2016-11" db="EMBL/GenBank/DDBJ databases">
        <authorList>
            <person name="Shukria A."/>
            <person name="Stevens D.C."/>
        </authorList>
    </citation>
    <scope>NUCLEOTIDE SEQUENCE [LARGE SCALE GENOMIC DNA]</scope>
    <source>
        <strain evidence="2">Cbfe23</strain>
    </source>
</reference>
<dbReference type="OrthoDB" id="9179973at2"/>
<dbReference type="InterPro" id="IPR021815">
    <property type="entry name" value="TsiV"/>
</dbReference>
<dbReference type="EMBL" id="MPIN01000001">
    <property type="protein sequence ID" value="OJH42922.1"/>
    <property type="molecule type" value="Genomic_DNA"/>
</dbReference>
<sequence>MRRSHEEVAPAVWRALQTYRRAIRPHALSWYVAPEGGFLPLDDERWEQAHQEMLERPRRLSLSLQLQQHHDDVGGYNFEYHGRRLDAPLFSRDGNATCAVSFTLPTEYLMEQGPAQVRTLALELARELPFSFGYASLALITPTLDWYAARETVRNLRDRYLGLDVYHLEQTSRVLGTRARGAYWLTFLGQPLLGQLGGHDSPRQRLAHPDISTQPLDDGRVLLTLSEWPEAIDTERKQRPSPQLLALAQLLEPFLYEQELTGWFFHDDHEGMEDMRCWIRRLLP</sequence>
<gene>
    <name evidence="1" type="ORF">BON30_04530</name>
</gene>
<dbReference type="Proteomes" id="UP000182229">
    <property type="component" value="Unassembled WGS sequence"/>
</dbReference>
<dbReference type="Pfam" id="PF11876">
    <property type="entry name" value="TsiV"/>
    <property type="match status" value="1"/>
</dbReference>
<evidence type="ECO:0008006" key="3">
    <source>
        <dbReference type="Google" id="ProtNLM"/>
    </source>
</evidence>
<organism evidence="1 2">
    <name type="scientific">Cystobacter ferrugineus</name>
    <dbReference type="NCBI Taxonomy" id="83449"/>
    <lineage>
        <taxon>Bacteria</taxon>
        <taxon>Pseudomonadati</taxon>
        <taxon>Myxococcota</taxon>
        <taxon>Myxococcia</taxon>
        <taxon>Myxococcales</taxon>
        <taxon>Cystobacterineae</taxon>
        <taxon>Archangiaceae</taxon>
        <taxon>Cystobacter</taxon>
    </lineage>
</organism>
<evidence type="ECO:0000313" key="2">
    <source>
        <dbReference type="Proteomes" id="UP000182229"/>
    </source>
</evidence>
<proteinExistence type="predicted"/>
<accession>A0A1L9BKV3</accession>
<dbReference type="AlphaFoldDB" id="A0A1L9BKV3"/>
<name>A0A1L9BKV3_9BACT</name>
<evidence type="ECO:0000313" key="1">
    <source>
        <dbReference type="EMBL" id="OJH42922.1"/>
    </source>
</evidence>
<protein>
    <recommendedName>
        <fullName evidence="3">DUF3396 domain-containing protein</fullName>
    </recommendedName>
</protein>
<comment type="caution">
    <text evidence="1">The sequence shown here is derived from an EMBL/GenBank/DDBJ whole genome shotgun (WGS) entry which is preliminary data.</text>
</comment>